<accession>A0A392RPL5</accession>
<reference evidence="2 3" key="1">
    <citation type="journal article" date="2018" name="Front. Plant Sci.">
        <title>Red Clover (Trifolium pratense) and Zigzag Clover (T. medium) - A Picture of Genomic Similarities and Differences.</title>
        <authorList>
            <person name="Dluhosova J."/>
            <person name="Istvanek J."/>
            <person name="Nedelnik J."/>
            <person name="Repkova J."/>
        </authorList>
    </citation>
    <scope>NUCLEOTIDE SEQUENCE [LARGE SCALE GENOMIC DNA]</scope>
    <source>
        <strain evidence="3">cv. 10/8</strain>
        <tissue evidence="2">Leaf</tissue>
    </source>
</reference>
<dbReference type="SUPFAM" id="SSF51197">
    <property type="entry name" value="Clavaminate synthase-like"/>
    <property type="match status" value="1"/>
</dbReference>
<dbReference type="AlphaFoldDB" id="A0A392RPL5"/>
<dbReference type="Proteomes" id="UP000265520">
    <property type="component" value="Unassembled WGS sequence"/>
</dbReference>
<keyword evidence="2" id="KW-0560">Oxidoreductase</keyword>
<dbReference type="EMBL" id="LXQA010252577">
    <property type="protein sequence ID" value="MCI38152.1"/>
    <property type="molecule type" value="Genomic_DNA"/>
</dbReference>
<dbReference type="InterPro" id="IPR027443">
    <property type="entry name" value="IPNS-like_sf"/>
</dbReference>
<feature type="non-terminal residue" evidence="2">
    <location>
        <position position="120"/>
    </location>
</feature>
<keyword evidence="2" id="KW-0223">Dioxygenase</keyword>
<sequence length="120" mass="13296">HDSSIVSTYTEAVKRLACEILELMAEGLGVPNKSIFSTFITQLDNDSLLRFNHYPPKDCKDRDNSSSYNVGFGEHSDPQILTILRSNDVAGLQISLQHGVWNPVTPDPFAFCVNVGDLLE</sequence>
<dbReference type="Pfam" id="PF03171">
    <property type="entry name" value="2OG-FeII_Oxy"/>
    <property type="match status" value="1"/>
</dbReference>
<dbReference type="InterPro" id="IPR005123">
    <property type="entry name" value="Oxoglu/Fe-dep_dioxygenase_dom"/>
</dbReference>
<evidence type="ECO:0000259" key="1">
    <source>
        <dbReference type="PROSITE" id="PS51471"/>
    </source>
</evidence>
<keyword evidence="3" id="KW-1185">Reference proteome</keyword>
<proteinExistence type="predicted"/>
<evidence type="ECO:0000313" key="3">
    <source>
        <dbReference type="Proteomes" id="UP000265520"/>
    </source>
</evidence>
<comment type="caution">
    <text evidence="2">The sequence shown here is derived from an EMBL/GenBank/DDBJ whole genome shotgun (WGS) entry which is preliminary data.</text>
</comment>
<dbReference type="InterPro" id="IPR044861">
    <property type="entry name" value="IPNS-like_FE2OG_OXY"/>
</dbReference>
<dbReference type="InterPro" id="IPR050231">
    <property type="entry name" value="Iron_ascorbate_oxido_reductase"/>
</dbReference>
<name>A0A392RPL5_9FABA</name>
<dbReference type="Gene3D" id="2.60.120.330">
    <property type="entry name" value="B-lactam Antibiotic, Isopenicillin N Synthase, Chain"/>
    <property type="match status" value="1"/>
</dbReference>
<protein>
    <submittedName>
        <fullName evidence="2">Gibberellin 2-beta-dioxygenase 2-like</fullName>
    </submittedName>
</protein>
<evidence type="ECO:0000313" key="2">
    <source>
        <dbReference type="EMBL" id="MCI38152.1"/>
    </source>
</evidence>
<dbReference type="PANTHER" id="PTHR47990">
    <property type="entry name" value="2-OXOGLUTARATE (2OG) AND FE(II)-DEPENDENT OXYGENASE SUPERFAMILY PROTEIN-RELATED"/>
    <property type="match status" value="1"/>
</dbReference>
<feature type="non-terminal residue" evidence="2">
    <location>
        <position position="1"/>
    </location>
</feature>
<feature type="domain" description="Fe2OG dioxygenase" evidence="1">
    <location>
        <begin position="44"/>
        <end position="120"/>
    </location>
</feature>
<organism evidence="2 3">
    <name type="scientific">Trifolium medium</name>
    <dbReference type="NCBI Taxonomy" id="97028"/>
    <lineage>
        <taxon>Eukaryota</taxon>
        <taxon>Viridiplantae</taxon>
        <taxon>Streptophyta</taxon>
        <taxon>Embryophyta</taxon>
        <taxon>Tracheophyta</taxon>
        <taxon>Spermatophyta</taxon>
        <taxon>Magnoliopsida</taxon>
        <taxon>eudicotyledons</taxon>
        <taxon>Gunneridae</taxon>
        <taxon>Pentapetalae</taxon>
        <taxon>rosids</taxon>
        <taxon>fabids</taxon>
        <taxon>Fabales</taxon>
        <taxon>Fabaceae</taxon>
        <taxon>Papilionoideae</taxon>
        <taxon>50 kb inversion clade</taxon>
        <taxon>NPAAA clade</taxon>
        <taxon>Hologalegina</taxon>
        <taxon>IRL clade</taxon>
        <taxon>Trifolieae</taxon>
        <taxon>Trifolium</taxon>
    </lineage>
</organism>
<dbReference type="PROSITE" id="PS51471">
    <property type="entry name" value="FE2OG_OXY"/>
    <property type="match status" value="1"/>
</dbReference>
<dbReference type="GO" id="GO:0051213">
    <property type="term" value="F:dioxygenase activity"/>
    <property type="evidence" value="ECO:0007669"/>
    <property type="project" value="UniProtKB-KW"/>
</dbReference>